<reference evidence="2" key="1">
    <citation type="journal article" date="2021" name="Proc. Natl. Acad. Sci. U.S.A.">
        <title>A Catalog of Tens of Thousands of Viruses from Human Metagenomes Reveals Hidden Associations with Chronic Diseases.</title>
        <authorList>
            <person name="Tisza M.J."/>
            <person name="Buck C.B."/>
        </authorList>
    </citation>
    <scope>NUCLEOTIDE SEQUENCE</scope>
    <source>
        <strain evidence="2">CtTqA28</strain>
    </source>
</reference>
<evidence type="ECO:0000256" key="1">
    <source>
        <dbReference type="SAM" id="MobiDB-lite"/>
    </source>
</evidence>
<feature type="region of interest" description="Disordered" evidence="1">
    <location>
        <begin position="22"/>
        <end position="69"/>
    </location>
</feature>
<dbReference type="EMBL" id="BK014882">
    <property type="protein sequence ID" value="DAD80277.1"/>
    <property type="molecule type" value="Genomic_DNA"/>
</dbReference>
<name>A0A8S5MD79_9CAUD</name>
<sequence>MLKAILEIIAALLRAVERKQAKKEQQGAQAEADAISSNPTEWFSDHFRVRDAANKTDASKASPDNSHTS</sequence>
<organism evidence="2">
    <name type="scientific">Caudovirales sp. ctTqA28</name>
    <dbReference type="NCBI Taxonomy" id="2826775"/>
    <lineage>
        <taxon>Viruses</taxon>
        <taxon>Duplodnaviria</taxon>
        <taxon>Heunggongvirae</taxon>
        <taxon>Uroviricota</taxon>
        <taxon>Caudoviricetes</taxon>
    </lineage>
</organism>
<accession>A0A8S5MD79</accession>
<evidence type="ECO:0000313" key="2">
    <source>
        <dbReference type="EMBL" id="DAD80277.1"/>
    </source>
</evidence>
<protein>
    <submittedName>
        <fullName evidence="2">Uncharacterized protein</fullName>
    </submittedName>
</protein>
<feature type="compositionally biased region" description="Basic and acidic residues" evidence="1">
    <location>
        <begin position="43"/>
        <end position="58"/>
    </location>
</feature>
<proteinExistence type="predicted"/>